<dbReference type="PRINTS" id="PR00420">
    <property type="entry name" value="RNGMNOXGNASE"/>
</dbReference>
<dbReference type="Gene3D" id="3.30.9.100">
    <property type="match status" value="1"/>
</dbReference>
<name>A0A250KP79_9GAMM</name>
<dbReference type="EMBL" id="AP017928">
    <property type="protein sequence ID" value="BBA33483.1"/>
    <property type="molecule type" value="Genomic_DNA"/>
</dbReference>
<dbReference type="PANTHER" id="PTHR43747">
    <property type="entry name" value="FAD-BINDING PROTEIN"/>
    <property type="match status" value="1"/>
</dbReference>
<keyword evidence="1" id="KW-0560">Oxidoreductase</keyword>
<organism evidence="1 2">
    <name type="scientific">Methylocaldum marinum</name>
    <dbReference type="NCBI Taxonomy" id="1432792"/>
    <lineage>
        <taxon>Bacteria</taxon>
        <taxon>Pseudomonadati</taxon>
        <taxon>Pseudomonadota</taxon>
        <taxon>Gammaproteobacteria</taxon>
        <taxon>Methylococcales</taxon>
        <taxon>Methylococcaceae</taxon>
        <taxon>Methylocaldum</taxon>
    </lineage>
</organism>
<proteinExistence type="predicted"/>
<dbReference type="Proteomes" id="UP000266313">
    <property type="component" value="Chromosome"/>
</dbReference>
<dbReference type="AlphaFoldDB" id="A0A250KP79"/>
<reference evidence="1 2" key="1">
    <citation type="submission" date="2016-12" db="EMBL/GenBank/DDBJ databases">
        <title>Genome sequencing of Methylocaldum marinum.</title>
        <authorList>
            <person name="Takeuchi M."/>
            <person name="Kamagata Y."/>
            <person name="Hiraoka S."/>
            <person name="Oshima K."/>
            <person name="Hattori M."/>
            <person name="Iwasaki W."/>
        </authorList>
    </citation>
    <scope>NUCLEOTIDE SEQUENCE [LARGE SCALE GENOMIC DNA]</scope>
    <source>
        <strain evidence="1 2">S8</strain>
    </source>
</reference>
<keyword evidence="1" id="KW-0503">Monooxygenase</keyword>
<gene>
    <name evidence="1" type="ORF">sS8_1524</name>
</gene>
<dbReference type="InterPro" id="IPR050816">
    <property type="entry name" value="Flavin-dep_Halogenase_NPB"/>
</dbReference>
<keyword evidence="2" id="KW-1185">Reference proteome</keyword>
<protein>
    <submittedName>
        <fullName evidence="1">Monooxygenase FAD-binding</fullName>
    </submittedName>
</protein>
<accession>A0A250KP79</accession>
<dbReference type="GO" id="GO:0004497">
    <property type="term" value="F:monooxygenase activity"/>
    <property type="evidence" value="ECO:0007669"/>
    <property type="project" value="UniProtKB-KW"/>
</dbReference>
<dbReference type="SUPFAM" id="SSF51905">
    <property type="entry name" value="FAD/NAD(P)-binding domain"/>
    <property type="match status" value="1"/>
</dbReference>
<sequence length="488" mass="52819">MPAYDVVVLGAGPAGTSAALRLAALGHRTALVERSDFPRPHVGESLSPGIGNILDYLGLPGLATAASGLSDLPGWLLWDDPEPRPILPEQRGPACMVDRARFDALLLDAARTRGVAVLQPARLLASERNGDTWRLTIRHGAAEMRLHTRLLLDATGRAGQRPRRRLPLSAETLSICARVEAGTLPHATHIEALPEGWLWGSPHPAGDYRIMAFVDPVNSLRPAARLSALLERSRLFNAAQGRVTAVLVRPATAHCDAEPWREGRIKLGDAAFALDPLSSSGVEKAMRFALQTVIAVNTLLREPTSTELAREFYEDRLTQAVITHGRWTAGYYARAFGMAEQPFWQARAKPWQLPSDGDASPWWERLRLALAEPASAESVDAPPLPPISALNDPVHAWNRPVALCPELRIVQVPCVIDDCVRRGAAVAHPALAHPVAFLAGVELVPLLDAVPVVGSLGQLVGQWADTVPRQAAVRMAGWLLQRGVLRLV</sequence>
<evidence type="ECO:0000313" key="2">
    <source>
        <dbReference type="Proteomes" id="UP000266313"/>
    </source>
</evidence>
<dbReference type="Gene3D" id="3.50.50.60">
    <property type="entry name" value="FAD/NAD(P)-binding domain"/>
    <property type="match status" value="1"/>
</dbReference>
<dbReference type="PANTHER" id="PTHR43747:SF1">
    <property type="entry name" value="SLR1998 PROTEIN"/>
    <property type="match status" value="1"/>
</dbReference>
<dbReference type="KEGG" id="mmai:sS8_1524"/>
<evidence type="ECO:0000313" key="1">
    <source>
        <dbReference type="EMBL" id="BBA33483.1"/>
    </source>
</evidence>
<dbReference type="Pfam" id="PF12831">
    <property type="entry name" value="FAD_oxidored"/>
    <property type="match status" value="1"/>
</dbReference>
<dbReference type="InterPro" id="IPR036188">
    <property type="entry name" value="FAD/NAD-bd_sf"/>
</dbReference>